<feature type="region of interest" description="Disordered" evidence="1">
    <location>
        <begin position="318"/>
        <end position="441"/>
    </location>
</feature>
<feature type="compositionally biased region" description="Basic residues" evidence="1">
    <location>
        <begin position="718"/>
        <end position="730"/>
    </location>
</feature>
<accession>A0AAD5V0C1</accession>
<feature type="region of interest" description="Disordered" evidence="1">
    <location>
        <begin position="935"/>
        <end position="990"/>
    </location>
</feature>
<feature type="compositionally biased region" description="Basic and acidic residues" evidence="1">
    <location>
        <begin position="366"/>
        <end position="378"/>
    </location>
</feature>
<feature type="compositionally biased region" description="Low complexity" evidence="1">
    <location>
        <begin position="905"/>
        <end position="915"/>
    </location>
</feature>
<dbReference type="Proteomes" id="UP001212997">
    <property type="component" value="Unassembled WGS sequence"/>
</dbReference>
<dbReference type="EMBL" id="JANAWD010000348">
    <property type="protein sequence ID" value="KAJ3480944.1"/>
    <property type="molecule type" value="Genomic_DNA"/>
</dbReference>
<name>A0AAD5V0C1_9APHY</name>
<comment type="caution">
    <text evidence="2">The sequence shown here is derived from an EMBL/GenBank/DDBJ whole genome shotgun (WGS) entry which is preliminary data.</text>
</comment>
<feature type="compositionally biased region" description="Polar residues" evidence="1">
    <location>
        <begin position="43"/>
        <end position="59"/>
    </location>
</feature>
<gene>
    <name evidence="2" type="ORF">NLI96_g8006</name>
</gene>
<feature type="compositionally biased region" description="Polar residues" evidence="1">
    <location>
        <begin position="875"/>
        <end position="884"/>
    </location>
</feature>
<feature type="region of interest" description="Disordered" evidence="1">
    <location>
        <begin position="1104"/>
        <end position="1126"/>
    </location>
</feature>
<evidence type="ECO:0000256" key="1">
    <source>
        <dbReference type="SAM" id="MobiDB-lite"/>
    </source>
</evidence>
<feature type="compositionally biased region" description="Polar residues" evidence="1">
    <location>
        <begin position="772"/>
        <end position="786"/>
    </location>
</feature>
<feature type="compositionally biased region" description="Polar residues" evidence="1">
    <location>
        <begin position="16"/>
        <end position="33"/>
    </location>
</feature>
<organism evidence="2 3">
    <name type="scientific">Meripilus lineatus</name>
    <dbReference type="NCBI Taxonomy" id="2056292"/>
    <lineage>
        <taxon>Eukaryota</taxon>
        <taxon>Fungi</taxon>
        <taxon>Dikarya</taxon>
        <taxon>Basidiomycota</taxon>
        <taxon>Agaricomycotina</taxon>
        <taxon>Agaricomycetes</taxon>
        <taxon>Polyporales</taxon>
        <taxon>Meripilaceae</taxon>
        <taxon>Meripilus</taxon>
    </lineage>
</organism>
<feature type="compositionally biased region" description="Polar residues" evidence="1">
    <location>
        <begin position="840"/>
        <end position="851"/>
    </location>
</feature>
<feature type="compositionally biased region" description="Low complexity" evidence="1">
    <location>
        <begin position="679"/>
        <end position="695"/>
    </location>
</feature>
<feature type="compositionally biased region" description="Polar residues" evidence="1">
    <location>
        <begin position="70"/>
        <end position="82"/>
    </location>
</feature>
<feature type="region of interest" description="Disordered" evidence="1">
    <location>
        <begin position="480"/>
        <end position="922"/>
    </location>
</feature>
<proteinExistence type="predicted"/>
<dbReference type="AlphaFoldDB" id="A0AAD5V0C1"/>
<keyword evidence="3" id="KW-1185">Reference proteome</keyword>
<feature type="region of interest" description="Disordered" evidence="1">
    <location>
        <begin position="1"/>
        <end position="99"/>
    </location>
</feature>
<sequence>MVATSASEDPERATFEQLQSPLQIIFGPSQSPRPDTEQRLLPISQTPFRRSQRLSSPANSRRGHHRRTSKSPGPQLSSQVPSSEEDDFQHEGILVDISEEPSSALAVRVIRAWDNPSPPPSPPLAPSADLLEIFDTDTPTNVSGSGTPVPEIIENNEPLDDARASARETQSELPLAPFEDNPLTAQSNSEPDLNLITFDSFTSVPIHPNPDAPMPLLPQSATDSVDALLSQSPNIRLPMPHVMTAGVTTPLPSAQLIVSPEIALTPSMEEEQEVANNLLLPPADHIPSTPLDESARPSSTHTVQVQSIPLNVEPIQPVAVRRSSRRSQTPLRVPTPLVSTSSPKRHTLDPSPAILQSQEGGALEVTDNKSRKGKEREVPVGPTNSEEGLADHVISGEIINEEGARRQSPAPGNGPTSKTKRKSRTKPTGFVRELGSLSPSSANVLKQLIPATTPPRSESPQNANLVEDPVARVATPVQLAPQPSLLPTTPEHTSPLKPTDLTRTPRRVPIAEAIAQGTLSPEKGFPLFGNKPGNSSIAPGEQFGPSVFKRISFDSPNRSPARRVPIGDTSNPPLSPSKGRIPSLSGSLRPLFPRSQSEEPRQSSGRVKGRSASLEPSSKAYPSTLGADGNGSNRTPGSSETGASRSTSLPFPIRAAVPISTPTIPEEDDENQGPPVPSSPSKASSLKRASASADSRIPRIGAKPYARPAPTVAENKPTTKRLHVLVKPAKRSTVLSTPSVAPPIRTIRKATGKAKLVPQDPNGPGPGPATLTIRSTTVSQPSTATTLKRKRGEEPKVLLPSETKAPMTFRKVPSSKAPARTVSGLPSSPMKPTMAAALPSQISSNPQTMTQMRKVVPAPRPKDDGQTQNQDQGQLTHTPVSDTGTVPHPEQIPIVSPAPSPPQQDDPFLLPVSTPLLPPTEVDLQPTPIVAIVEPSQEPPEAPLESDAIPQREVRRTTRNRKPPPGQAEPFKPAPRSRRKAPAPPVDDGFGGLTALALRSLTTSNTTRNQRQIVELTTEVIRIDGTRPDSPTTKVRTILERQKELKTLQRQERAERRRKVAEGLLEEDSNGLDGVSEVDDESMDQVEQDENGLTLRHRLGPGEVEEYITPPRPPKRGRFGDDQEEVQDEKRVKWEYGLSTIVYFDSSSPKPRRSTREDVIKKGCLTPAAKTARLDNMGNVLDANVPLLDLVHENVIVKKFVYDDDIDALPPPPTKPRTTRTHSLFLANIYYVVNVEPIYP</sequence>
<evidence type="ECO:0000313" key="3">
    <source>
        <dbReference type="Proteomes" id="UP001212997"/>
    </source>
</evidence>
<evidence type="ECO:0000313" key="2">
    <source>
        <dbReference type="EMBL" id="KAJ3480944.1"/>
    </source>
</evidence>
<reference evidence="2" key="1">
    <citation type="submission" date="2022-07" db="EMBL/GenBank/DDBJ databases">
        <title>Genome Sequence of Physisporinus lineatus.</title>
        <authorList>
            <person name="Buettner E."/>
        </authorList>
    </citation>
    <scope>NUCLEOTIDE SEQUENCE</scope>
    <source>
        <strain evidence="2">VT162</strain>
    </source>
</reference>
<feature type="compositionally biased region" description="Polar residues" evidence="1">
    <location>
        <begin position="630"/>
        <end position="649"/>
    </location>
</feature>
<protein>
    <submittedName>
        <fullName evidence="2">Uncharacterized protein</fullName>
    </submittedName>
</protein>